<feature type="non-terminal residue" evidence="2">
    <location>
        <position position="1"/>
    </location>
</feature>
<keyword evidence="3" id="KW-1185">Reference proteome</keyword>
<reference evidence="2 3" key="1">
    <citation type="submission" date="2022-03" db="EMBL/GenBank/DDBJ databases">
        <authorList>
            <person name="Nunn A."/>
            <person name="Chopra R."/>
            <person name="Nunn A."/>
            <person name="Contreras Garrido A."/>
        </authorList>
    </citation>
    <scope>NUCLEOTIDE SEQUENCE [LARGE SCALE GENOMIC DNA]</scope>
</reference>
<sequence>MSDLQEFVLDTEIGGEIEKAIMRSQDVWLDLEDVVTIMAASDVLPISDKPCVPDHEGLYLYHKEALLDNLHWDEYDNETTAFQGAMMLVQTVSTLDPDFIPDQEKINWRKTYNHEGFQFCLVQYKLSYNYIDQAQNGNHEDAEDNHNHHHEEEEVDHEEGDINPFDLDVHLYRQQQQNQGSNQVAPQAAAEVSDENFGLKMELALIVDFVGNRFREMGVGVEWLMREKDDRESEIRLLKGEASEVLSMREQLRKVCDETDSIKNGCEEAHRLKESVIPLLEKESNVEIVVGRLRSENDRLSLTTKELALLDLVVGLKKNLAESTEKQINQKIPKPLAFDFLQSLGLFYQLSMWVYLCLRA</sequence>
<gene>
    <name evidence="2" type="ORF">TAV2_LOCUS10383</name>
</gene>
<name>A0AAU9S169_THLAR</name>
<feature type="compositionally biased region" description="Basic and acidic residues" evidence="1">
    <location>
        <begin position="138"/>
        <end position="152"/>
    </location>
</feature>
<dbReference type="Proteomes" id="UP000836841">
    <property type="component" value="Chromosome 3"/>
</dbReference>
<evidence type="ECO:0000313" key="3">
    <source>
        <dbReference type="Proteomes" id="UP000836841"/>
    </source>
</evidence>
<evidence type="ECO:0000256" key="1">
    <source>
        <dbReference type="SAM" id="MobiDB-lite"/>
    </source>
</evidence>
<dbReference type="AlphaFoldDB" id="A0AAU9S169"/>
<organism evidence="2 3">
    <name type="scientific">Thlaspi arvense</name>
    <name type="common">Field penny-cress</name>
    <dbReference type="NCBI Taxonomy" id="13288"/>
    <lineage>
        <taxon>Eukaryota</taxon>
        <taxon>Viridiplantae</taxon>
        <taxon>Streptophyta</taxon>
        <taxon>Embryophyta</taxon>
        <taxon>Tracheophyta</taxon>
        <taxon>Spermatophyta</taxon>
        <taxon>Magnoliopsida</taxon>
        <taxon>eudicotyledons</taxon>
        <taxon>Gunneridae</taxon>
        <taxon>Pentapetalae</taxon>
        <taxon>rosids</taxon>
        <taxon>malvids</taxon>
        <taxon>Brassicales</taxon>
        <taxon>Brassicaceae</taxon>
        <taxon>Thlaspideae</taxon>
        <taxon>Thlaspi</taxon>
    </lineage>
</organism>
<protein>
    <submittedName>
        <fullName evidence="2">Uncharacterized protein</fullName>
    </submittedName>
</protein>
<evidence type="ECO:0000313" key="2">
    <source>
        <dbReference type="EMBL" id="CAH2054953.1"/>
    </source>
</evidence>
<accession>A0AAU9S169</accession>
<proteinExistence type="predicted"/>
<feature type="region of interest" description="Disordered" evidence="1">
    <location>
        <begin position="137"/>
        <end position="159"/>
    </location>
</feature>
<dbReference type="EMBL" id="OU466859">
    <property type="protein sequence ID" value="CAH2054953.1"/>
    <property type="molecule type" value="Genomic_DNA"/>
</dbReference>